<sequence>MAMKSFSVIRAQQIIMLLIIVGVVICFVSAESHEIASNNKKSKEFPNFVPENDIKKVIVANGLKDFTKFCMEKNWHLRTIRKQPTLEEGAGEMMDCISMGFEEFKDIDRKDKEFHGLKGCVEHCIDEFWPRRVTEKTSRELPQRMTKCVHNCFTGFAWKTIG</sequence>
<evidence type="ECO:0000313" key="1">
    <source>
        <dbReference type="EMBL" id="MED6168650.1"/>
    </source>
</evidence>
<organism evidence="1 2">
    <name type="scientific">Stylosanthes scabra</name>
    <dbReference type="NCBI Taxonomy" id="79078"/>
    <lineage>
        <taxon>Eukaryota</taxon>
        <taxon>Viridiplantae</taxon>
        <taxon>Streptophyta</taxon>
        <taxon>Embryophyta</taxon>
        <taxon>Tracheophyta</taxon>
        <taxon>Spermatophyta</taxon>
        <taxon>Magnoliopsida</taxon>
        <taxon>eudicotyledons</taxon>
        <taxon>Gunneridae</taxon>
        <taxon>Pentapetalae</taxon>
        <taxon>rosids</taxon>
        <taxon>fabids</taxon>
        <taxon>Fabales</taxon>
        <taxon>Fabaceae</taxon>
        <taxon>Papilionoideae</taxon>
        <taxon>50 kb inversion clade</taxon>
        <taxon>dalbergioids sensu lato</taxon>
        <taxon>Dalbergieae</taxon>
        <taxon>Pterocarpus clade</taxon>
        <taxon>Stylosanthes</taxon>
    </lineage>
</organism>
<evidence type="ECO:0000313" key="2">
    <source>
        <dbReference type="Proteomes" id="UP001341840"/>
    </source>
</evidence>
<dbReference type="Proteomes" id="UP001341840">
    <property type="component" value="Unassembled WGS sequence"/>
</dbReference>
<gene>
    <name evidence="1" type="ORF">PIB30_013379</name>
</gene>
<name>A0ABU6V827_9FABA</name>
<keyword evidence="2" id="KW-1185">Reference proteome</keyword>
<reference evidence="1 2" key="1">
    <citation type="journal article" date="2023" name="Plants (Basel)">
        <title>Bridging the Gap: Combining Genomics and Transcriptomics Approaches to Understand Stylosanthes scabra, an Orphan Legume from the Brazilian Caatinga.</title>
        <authorList>
            <person name="Ferreira-Neto J.R.C."/>
            <person name="da Silva M.D."/>
            <person name="Binneck E."/>
            <person name="de Melo N.F."/>
            <person name="da Silva R.H."/>
            <person name="de Melo A.L.T.M."/>
            <person name="Pandolfi V."/>
            <person name="Bustamante F.O."/>
            <person name="Brasileiro-Vidal A.C."/>
            <person name="Benko-Iseppon A.M."/>
        </authorList>
    </citation>
    <scope>NUCLEOTIDE SEQUENCE [LARGE SCALE GENOMIC DNA]</scope>
    <source>
        <tissue evidence="1">Leaves</tissue>
    </source>
</reference>
<comment type="caution">
    <text evidence="1">The sequence shown here is derived from an EMBL/GenBank/DDBJ whole genome shotgun (WGS) entry which is preliminary data.</text>
</comment>
<dbReference type="EMBL" id="JASCZI010151069">
    <property type="protein sequence ID" value="MED6168650.1"/>
    <property type="molecule type" value="Genomic_DNA"/>
</dbReference>
<proteinExistence type="predicted"/>
<protein>
    <submittedName>
        <fullName evidence="1">Uncharacterized protein</fullName>
    </submittedName>
</protein>
<accession>A0ABU6V827</accession>